<dbReference type="SMART" id="SM00256">
    <property type="entry name" value="FBOX"/>
    <property type="match status" value="1"/>
</dbReference>
<dbReference type="Gene3D" id="1.20.1280.50">
    <property type="match status" value="1"/>
</dbReference>
<dbReference type="InterPro" id="IPR001810">
    <property type="entry name" value="F-box_dom"/>
</dbReference>
<evidence type="ECO:0000313" key="3">
    <source>
        <dbReference type="EMBL" id="KAK4100527.1"/>
    </source>
</evidence>
<evidence type="ECO:0000313" key="4">
    <source>
        <dbReference type="Proteomes" id="UP001305647"/>
    </source>
</evidence>
<evidence type="ECO:0000259" key="2">
    <source>
        <dbReference type="PROSITE" id="PS50181"/>
    </source>
</evidence>
<dbReference type="SUPFAM" id="SSF50978">
    <property type="entry name" value="WD40 repeat-like"/>
    <property type="match status" value="1"/>
</dbReference>
<keyword evidence="4" id="KW-1185">Reference proteome</keyword>
<dbReference type="Gene3D" id="2.130.10.10">
    <property type="entry name" value="YVTN repeat-like/Quinoprotein amine dehydrogenase"/>
    <property type="match status" value="1"/>
</dbReference>
<accession>A0AAN6T1E7</accession>
<gene>
    <name evidence="3" type="ORF">N658DRAFT_567421</name>
</gene>
<reference evidence="3" key="1">
    <citation type="journal article" date="2023" name="Mol. Phylogenet. Evol.">
        <title>Genome-scale phylogeny and comparative genomics of the fungal order Sordariales.</title>
        <authorList>
            <person name="Hensen N."/>
            <person name="Bonometti L."/>
            <person name="Westerberg I."/>
            <person name="Brannstrom I.O."/>
            <person name="Guillou S."/>
            <person name="Cros-Aarteil S."/>
            <person name="Calhoun S."/>
            <person name="Haridas S."/>
            <person name="Kuo A."/>
            <person name="Mondo S."/>
            <person name="Pangilinan J."/>
            <person name="Riley R."/>
            <person name="LaButti K."/>
            <person name="Andreopoulos B."/>
            <person name="Lipzen A."/>
            <person name="Chen C."/>
            <person name="Yan M."/>
            <person name="Daum C."/>
            <person name="Ng V."/>
            <person name="Clum A."/>
            <person name="Steindorff A."/>
            <person name="Ohm R.A."/>
            <person name="Martin F."/>
            <person name="Silar P."/>
            <person name="Natvig D.O."/>
            <person name="Lalanne C."/>
            <person name="Gautier V."/>
            <person name="Ament-Velasquez S.L."/>
            <person name="Kruys A."/>
            <person name="Hutchinson M.I."/>
            <person name="Powell A.J."/>
            <person name="Barry K."/>
            <person name="Miller A.N."/>
            <person name="Grigoriev I.V."/>
            <person name="Debuchy R."/>
            <person name="Gladieux P."/>
            <person name="Hiltunen Thoren M."/>
            <person name="Johannesson H."/>
        </authorList>
    </citation>
    <scope>NUCLEOTIDE SEQUENCE</scope>
    <source>
        <strain evidence="3">CBS 757.83</strain>
    </source>
</reference>
<comment type="caution">
    <text evidence="3">The sequence shown here is derived from an EMBL/GenBank/DDBJ whole genome shotgun (WGS) entry which is preliminary data.</text>
</comment>
<proteinExistence type="predicted"/>
<evidence type="ECO:0000256" key="1">
    <source>
        <dbReference type="SAM" id="MobiDB-lite"/>
    </source>
</evidence>
<dbReference type="Pfam" id="PF12937">
    <property type="entry name" value="F-box-like"/>
    <property type="match status" value="1"/>
</dbReference>
<dbReference type="InterPro" id="IPR015943">
    <property type="entry name" value="WD40/YVTN_repeat-like_dom_sf"/>
</dbReference>
<dbReference type="EMBL" id="MU863640">
    <property type="protein sequence ID" value="KAK4100527.1"/>
    <property type="molecule type" value="Genomic_DNA"/>
</dbReference>
<sequence length="643" mass="71625">MTPRIADLPDDILFIIFARLDCARDLRALALSCRRFHHLVANDGWRIFVRTKFPSLNVPSPASASHTWQQLAESMTWQSRSWDKRSLQFQALLPHAEPRRNGRSRGGNRGLFMSVVDAHFDPASQEELVAWGAGEDLVARCRQRQGPGKASKAAWHKLSGRELGLSAGYDDVKTVKIVQYRSDRAIITGRHNGQLSLLSAEPDRFGEQITLFKPGPDESIESPSSSEQETVNSLDILSSGNRTLIAAAANSSLRIYHLPEEVVAEVAPVTTYDLGEFALGSNSARLGSARWMENGESIALALLGCNNPLRYLARTPTGWTQHAAAKSERVQKEFGIEYSRTICPNSLEPGYLHSGARRGTSLLLSSWRDGTIRLQDLRTPSPFDAVYQDNVDPWSDAESLMAYGAERFLAGGSSSPTIQLFDFRWPRPYHHTSGLSCLGRRRPFPQPHQPFRRRPTCEESDSDSDYPRARCDHARDRRPCRWHDLSRSLYYRPNAKFFLSESLRSLCRDRHTGPGSSSNSVWSLARASDLSPNFYMGISGGVVEANLEEAKTTTAAAAAAAVDPHFGFGDWRGADTAAARVSVGYRTSGRLVPALMETGDGYSFKGNDRSIRLPSLLRYRGRHHRLDVGYQQEVDFLEDEVSD</sequence>
<protein>
    <recommendedName>
        <fullName evidence="2">F-box domain-containing protein</fullName>
    </recommendedName>
</protein>
<feature type="region of interest" description="Disordered" evidence="1">
    <location>
        <begin position="445"/>
        <end position="468"/>
    </location>
</feature>
<name>A0AAN6T1E7_9PEZI</name>
<feature type="domain" description="F-box" evidence="2">
    <location>
        <begin position="2"/>
        <end position="51"/>
    </location>
</feature>
<dbReference type="Proteomes" id="UP001305647">
    <property type="component" value="Unassembled WGS sequence"/>
</dbReference>
<dbReference type="AlphaFoldDB" id="A0AAN6T1E7"/>
<reference evidence="3" key="2">
    <citation type="submission" date="2023-05" db="EMBL/GenBank/DDBJ databases">
        <authorList>
            <consortium name="Lawrence Berkeley National Laboratory"/>
            <person name="Steindorff A."/>
            <person name="Hensen N."/>
            <person name="Bonometti L."/>
            <person name="Westerberg I."/>
            <person name="Brannstrom I.O."/>
            <person name="Guillou S."/>
            <person name="Cros-Aarteil S."/>
            <person name="Calhoun S."/>
            <person name="Haridas S."/>
            <person name="Kuo A."/>
            <person name="Mondo S."/>
            <person name="Pangilinan J."/>
            <person name="Riley R."/>
            <person name="Labutti K."/>
            <person name="Andreopoulos B."/>
            <person name="Lipzen A."/>
            <person name="Chen C."/>
            <person name="Yanf M."/>
            <person name="Daum C."/>
            <person name="Ng V."/>
            <person name="Clum A."/>
            <person name="Ohm R."/>
            <person name="Martin F."/>
            <person name="Silar P."/>
            <person name="Natvig D."/>
            <person name="Lalanne C."/>
            <person name="Gautier V."/>
            <person name="Ament-Velasquez S.L."/>
            <person name="Kruys A."/>
            <person name="Hutchinson M.I."/>
            <person name="Powell A.J."/>
            <person name="Barry K."/>
            <person name="Miller A.N."/>
            <person name="Grigoriev I.V."/>
            <person name="Debuchy R."/>
            <person name="Gladieux P."/>
            <person name="Thoren M.H."/>
            <person name="Johannesson H."/>
        </authorList>
    </citation>
    <scope>NUCLEOTIDE SEQUENCE</scope>
    <source>
        <strain evidence="3">CBS 757.83</strain>
    </source>
</reference>
<dbReference type="InterPro" id="IPR036322">
    <property type="entry name" value="WD40_repeat_dom_sf"/>
</dbReference>
<dbReference type="SUPFAM" id="SSF81383">
    <property type="entry name" value="F-box domain"/>
    <property type="match status" value="1"/>
</dbReference>
<organism evidence="3 4">
    <name type="scientific">Parathielavia hyrcaniae</name>
    <dbReference type="NCBI Taxonomy" id="113614"/>
    <lineage>
        <taxon>Eukaryota</taxon>
        <taxon>Fungi</taxon>
        <taxon>Dikarya</taxon>
        <taxon>Ascomycota</taxon>
        <taxon>Pezizomycotina</taxon>
        <taxon>Sordariomycetes</taxon>
        <taxon>Sordariomycetidae</taxon>
        <taxon>Sordariales</taxon>
        <taxon>Chaetomiaceae</taxon>
        <taxon>Parathielavia</taxon>
    </lineage>
</organism>
<dbReference type="PROSITE" id="PS50181">
    <property type="entry name" value="FBOX"/>
    <property type="match status" value="1"/>
</dbReference>
<dbReference type="InterPro" id="IPR036047">
    <property type="entry name" value="F-box-like_dom_sf"/>
</dbReference>